<evidence type="ECO:0000256" key="1">
    <source>
        <dbReference type="SAM" id="Phobius"/>
    </source>
</evidence>
<reference evidence="2 3" key="1">
    <citation type="submission" date="2013-03" db="EMBL/GenBank/DDBJ databases">
        <title>The Genome Sequence of Cladophialophora psammophila CBS 110553.</title>
        <authorList>
            <consortium name="The Broad Institute Genomics Platform"/>
            <person name="Cuomo C."/>
            <person name="de Hoog S."/>
            <person name="Gorbushina A."/>
            <person name="Walker B."/>
            <person name="Young S.K."/>
            <person name="Zeng Q."/>
            <person name="Gargeya S."/>
            <person name="Fitzgerald M."/>
            <person name="Haas B."/>
            <person name="Abouelleil A."/>
            <person name="Allen A.W."/>
            <person name="Alvarado L."/>
            <person name="Arachchi H.M."/>
            <person name="Berlin A.M."/>
            <person name="Chapman S.B."/>
            <person name="Gainer-Dewar J."/>
            <person name="Goldberg J."/>
            <person name="Griggs A."/>
            <person name="Gujja S."/>
            <person name="Hansen M."/>
            <person name="Howarth C."/>
            <person name="Imamovic A."/>
            <person name="Ireland A."/>
            <person name="Larimer J."/>
            <person name="McCowan C."/>
            <person name="Murphy C."/>
            <person name="Pearson M."/>
            <person name="Poon T.W."/>
            <person name="Priest M."/>
            <person name="Roberts A."/>
            <person name="Saif S."/>
            <person name="Shea T."/>
            <person name="Sisk P."/>
            <person name="Sykes S."/>
            <person name="Wortman J."/>
            <person name="Nusbaum C."/>
            <person name="Birren B."/>
        </authorList>
    </citation>
    <scope>NUCLEOTIDE SEQUENCE [LARGE SCALE GENOMIC DNA]</scope>
    <source>
        <strain evidence="2 3">CBS 110553</strain>
    </source>
</reference>
<comment type="caution">
    <text evidence="2">The sequence shown here is derived from an EMBL/GenBank/DDBJ whole genome shotgun (WGS) entry which is preliminary data.</text>
</comment>
<keyword evidence="3" id="KW-1185">Reference proteome</keyword>
<organism evidence="2 3">
    <name type="scientific">Cladophialophora psammophila CBS 110553</name>
    <dbReference type="NCBI Taxonomy" id="1182543"/>
    <lineage>
        <taxon>Eukaryota</taxon>
        <taxon>Fungi</taxon>
        <taxon>Dikarya</taxon>
        <taxon>Ascomycota</taxon>
        <taxon>Pezizomycotina</taxon>
        <taxon>Eurotiomycetes</taxon>
        <taxon>Chaetothyriomycetidae</taxon>
        <taxon>Chaetothyriales</taxon>
        <taxon>Herpotrichiellaceae</taxon>
        <taxon>Cladophialophora</taxon>
    </lineage>
</organism>
<dbReference type="EMBL" id="AMGX01000025">
    <property type="protein sequence ID" value="EXJ63608.1"/>
    <property type="molecule type" value="Genomic_DNA"/>
</dbReference>
<sequence length="91" mass="10446">MFFFLLYFTSNAAMLIRMAIKASNERRMQYDEVLGWSFVQFMMLFVLLVRYVWISIITAEIGLPDSLRIAAATAGTLFLCVGLGMMPLFFI</sequence>
<feature type="transmembrane region" description="Helical" evidence="1">
    <location>
        <begin position="36"/>
        <end position="57"/>
    </location>
</feature>
<gene>
    <name evidence="2" type="ORF">A1O5_11369</name>
</gene>
<evidence type="ECO:0000313" key="2">
    <source>
        <dbReference type="EMBL" id="EXJ63608.1"/>
    </source>
</evidence>
<accession>W9W6L7</accession>
<keyword evidence="1" id="KW-0472">Membrane</keyword>
<dbReference type="AlphaFoldDB" id="W9W6L7"/>
<name>W9W6L7_9EURO</name>
<dbReference type="Proteomes" id="UP000019471">
    <property type="component" value="Unassembled WGS sequence"/>
</dbReference>
<proteinExistence type="predicted"/>
<keyword evidence="1" id="KW-0812">Transmembrane</keyword>
<keyword evidence="1" id="KW-1133">Transmembrane helix</keyword>
<evidence type="ECO:0000313" key="3">
    <source>
        <dbReference type="Proteomes" id="UP000019471"/>
    </source>
</evidence>
<dbReference type="GeneID" id="19196058"/>
<protein>
    <submittedName>
        <fullName evidence="2">Uncharacterized protein</fullName>
    </submittedName>
</protein>
<feature type="transmembrane region" description="Helical" evidence="1">
    <location>
        <begin position="69"/>
        <end position="90"/>
    </location>
</feature>
<dbReference type="OrthoDB" id="4132170at2759"/>
<dbReference type="HOGENOM" id="CLU_2426842_0_0_1"/>
<dbReference type="RefSeq" id="XP_007750131.1">
    <property type="nucleotide sequence ID" value="XM_007751941.1"/>
</dbReference>